<comment type="caution">
    <text evidence="2">The sequence shown here is derived from an EMBL/GenBank/DDBJ whole genome shotgun (WGS) entry which is preliminary data.</text>
</comment>
<dbReference type="PATRIC" id="fig|587753.9.peg.3510"/>
<dbReference type="Gene3D" id="1.20.1050.10">
    <property type="match status" value="1"/>
</dbReference>
<proteinExistence type="predicted"/>
<sequence length="204" mass="23007">MKLFYQTHSPYARKVLVLAHELGIASSLEVIHHETSPTSPNETIYKANPLGKVPVLILPDATALFDSIVICEYLDDLSDGPKLIPATGPERYKALRLQALAQGMCDVGIKLRWEVERRPEALRYPAYADGQAFKLKEAYRFIEEHVDLNGPITLGHIALATALDWIAFRQLSDFSAQARLTEWYQTFCERASMRATEYSGQTHD</sequence>
<dbReference type="PANTHER" id="PTHR44051">
    <property type="entry name" value="GLUTATHIONE S-TRANSFERASE-RELATED"/>
    <property type="match status" value="1"/>
</dbReference>
<keyword evidence="2" id="KW-0808">Transferase</keyword>
<evidence type="ECO:0000313" key="2">
    <source>
        <dbReference type="EMBL" id="KHA73830.1"/>
    </source>
</evidence>
<name>A0A0A6DF78_9PSED</name>
<dbReference type="InterPro" id="IPR036249">
    <property type="entry name" value="Thioredoxin-like_sf"/>
</dbReference>
<dbReference type="EMBL" id="JSFK01000003">
    <property type="protein sequence ID" value="KHA73830.1"/>
    <property type="molecule type" value="Genomic_DNA"/>
</dbReference>
<evidence type="ECO:0000259" key="1">
    <source>
        <dbReference type="PROSITE" id="PS50404"/>
    </source>
</evidence>
<feature type="domain" description="GST N-terminal" evidence="1">
    <location>
        <begin position="1"/>
        <end position="82"/>
    </location>
</feature>
<dbReference type="Pfam" id="PF13409">
    <property type="entry name" value="GST_N_2"/>
    <property type="match status" value="1"/>
</dbReference>
<dbReference type="OrthoDB" id="8634103at2"/>
<dbReference type="PROSITE" id="PS50404">
    <property type="entry name" value="GST_NTER"/>
    <property type="match status" value="1"/>
</dbReference>
<dbReference type="InterPro" id="IPR004045">
    <property type="entry name" value="Glutathione_S-Trfase_N"/>
</dbReference>
<dbReference type="Gene3D" id="3.40.30.10">
    <property type="entry name" value="Glutaredoxin"/>
    <property type="match status" value="1"/>
</dbReference>
<dbReference type="CDD" id="cd03205">
    <property type="entry name" value="GST_C_6"/>
    <property type="match status" value="1"/>
</dbReference>
<dbReference type="SUPFAM" id="SSF47616">
    <property type="entry name" value="GST C-terminal domain-like"/>
    <property type="match status" value="1"/>
</dbReference>
<accession>A0A0A6DF78</accession>
<reference evidence="2 3" key="1">
    <citation type="submission" date="2014-10" db="EMBL/GenBank/DDBJ databases">
        <title>Draft genome sequence of Pseudomonas chlororaphis EA105.</title>
        <authorList>
            <person name="McCully L.M."/>
            <person name="Bitzer A.S."/>
            <person name="Spence C."/>
            <person name="Bais H."/>
            <person name="Silby M.W."/>
        </authorList>
    </citation>
    <scope>NUCLEOTIDE SEQUENCE [LARGE SCALE GENOMIC DNA]</scope>
    <source>
        <strain evidence="2 3">EA105</strain>
    </source>
</reference>
<dbReference type="AlphaFoldDB" id="A0A0A6DF78"/>
<dbReference type="GO" id="GO:0016740">
    <property type="term" value="F:transferase activity"/>
    <property type="evidence" value="ECO:0007669"/>
    <property type="project" value="UniProtKB-KW"/>
</dbReference>
<dbReference type="InterPro" id="IPR036282">
    <property type="entry name" value="Glutathione-S-Trfase_C_sf"/>
</dbReference>
<evidence type="ECO:0000313" key="3">
    <source>
        <dbReference type="Proteomes" id="UP000030564"/>
    </source>
</evidence>
<dbReference type="CDD" id="cd03049">
    <property type="entry name" value="GST_N_3"/>
    <property type="match status" value="1"/>
</dbReference>
<gene>
    <name evidence="2" type="ORF">NZ35_06905</name>
</gene>
<dbReference type="Proteomes" id="UP000030564">
    <property type="component" value="Unassembled WGS sequence"/>
</dbReference>
<dbReference type="SUPFAM" id="SSF52833">
    <property type="entry name" value="Thioredoxin-like"/>
    <property type="match status" value="1"/>
</dbReference>
<dbReference type="PANTHER" id="PTHR44051:SF8">
    <property type="entry name" value="GLUTATHIONE S-TRANSFERASE GSTA"/>
    <property type="match status" value="1"/>
</dbReference>
<organism evidence="2 3">
    <name type="scientific">Pseudomonas chlororaphis</name>
    <dbReference type="NCBI Taxonomy" id="587753"/>
    <lineage>
        <taxon>Bacteria</taxon>
        <taxon>Pseudomonadati</taxon>
        <taxon>Pseudomonadota</taxon>
        <taxon>Gammaproteobacteria</taxon>
        <taxon>Pseudomonadales</taxon>
        <taxon>Pseudomonadaceae</taxon>
        <taxon>Pseudomonas</taxon>
    </lineage>
</organism>
<protein>
    <submittedName>
        <fullName evidence="2">Glutathione S-transferase</fullName>
    </submittedName>
</protein>